<gene>
    <name evidence="19" type="ORF">DFP87_103349</name>
</gene>
<feature type="short sequence motif" description="TonB C-terminal box" evidence="15">
    <location>
        <begin position="812"/>
        <end position="829"/>
    </location>
</feature>
<evidence type="ECO:0000256" key="6">
    <source>
        <dbReference type="ARBA" id="ARBA00022692"/>
    </source>
</evidence>
<keyword evidence="7" id="KW-0732">Signal</keyword>
<evidence type="ECO:0000256" key="15">
    <source>
        <dbReference type="PROSITE-ProRule" id="PRU10144"/>
    </source>
</evidence>
<evidence type="ECO:0000256" key="16">
    <source>
        <dbReference type="RuleBase" id="RU003357"/>
    </source>
</evidence>
<dbReference type="Pfam" id="PF07660">
    <property type="entry name" value="STN"/>
    <property type="match status" value="1"/>
</dbReference>
<organism evidence="19 20">
    <name type="scientific">Achromobacter marplatensis</name>
    <dbReference type="NCBI Taxonomy" id="470868"/>
    <lineage>
        <taxon>Bacteria</taxon>
        <taxon>Pseudomonadati</taxon>
        <taxon>Pseudomonadota</taxon>
        <taxon>Betaproteobacteria</taxon>
        <taxon>Burkholderiales</taxon>
        <taxon>Alcaligenaceae</taxon>
        <taxon>Achromobacter</taxon>
    </lineage>
</organism>
<comment type="similarity">
    <text evidence="2 14 16">Belongs to the TonB-dependent receptor family.</text>
</comment>
<protein>
    <submittedName>
        <fullName evidence="19">Outer membrane receptor for ferric coprogen and ferric-rhodotorulic acid</fullName>
    </submittedName>
</protein>
<evidence type="ECO:0000256" key="11">
    <source>
        <dbReference type="ARBA" id="ARBA00023136"/>
    </source>
</evidence>
<keyword evidence="9" id="KW-0406">Ion transport</keyword>
<keyword evidence="5" id="KW-0410">Iron transport</keyword>
<dbReference type="PANTHER" id="PTHR32552:SF74">
    <property type="entry name" value="HYDROXAMATE SIDEROPHORE RECEPTOR FHUE"/>
    <property type="match status" value="1"/>
</dbReference>
<dbReference type="Gene3D" id="3.55.50.30">
    <property type="match status" value="1"/>
</dbReference>
<name>A0ABX9GC05_9BURK</name>
<keyword evidence="20" id="KW-1185">Reference proteome</keyword>
<dbReference type="GeneID" id="99730545"/>
<evidence type="ECO:0000256" key="9">
    <source>
        <dbReference type="ARBA" id="ARBA00023065"/>
    </source>
</evidence>
<evidence type="ECO:0000256" key="2">
    <source>
        <dbReference type="ARBA" id="ARBA00009810"/>
    </source>
</evidence>
<dbReference type="Proteomes" id="UP000252124">
    <property type="component" value="Unassembled WGS sequence"/>
</dbReference>
<dbReference type="InterPro" id="IPR000531">
    <property type="entry name" value="Beta-barrel_TonB"/>
</dbReference>
<evidence type="ECO:0000256" key="14">
    <source>
        <dbReference type="PROSITE-ProRule" id="PRU01360"/>
    </source>
</evidence>
<comment type="subcellular location">
    <subcellularLocation>
        <location evidence="1 14">Cell outer membrane</location>
        <topology evidence="1 14">Multi-pass membrane protein</topology>
    </subcellularLocation>
</comment>
<feature type="domain" description="Secretin/TonB short N-terminal" evidence="18">
    <location>
        <begin position="70"/>
        <end position="120"/>
    </location>
</feature>
<dbReference type="RefSeq" id="WP_234818268.1">
    <property type="nucleotide sequence ID" value="NZ_CADIJU010000003.1"/>
</dbReference>
<evidence type="ECO:0000256" key="4">
    <source>
        <dbReference type="ARBA" id="ARBA00022452"/>
    </source>
</evidence>
<reference evidence="19 20" key="1">
    <citation type="submission" date="2018-06" db="EMBL/GenBank/DDBJ databases">
        <title>Genomic Encyclopedia of Type Strains, Phase III (KMG-III): the genomes of soil and plant-associated and newly described type strains.</title>
        <authorList>
            <person name="Whitman W."/>
        </authorList>
    </citation>
    <scope>NUCLEOTIDE SEQUENCE [LARGE SCALE GENOMIC DNA]</scope>
    <source>
        <strain evidence="19 20">CECT 7342</strain>
    </source>
</reference>
<dbReference type="NCBIfam" id="TIGR01783">
    <property type="entry name" value="TonB-siderophor"/>
    <property type="match status" value="1"/>
</dbReference>
<keyword evidence="10 16" id="KW-0798">TonB box</keyword>
<evidence type="ECO:0000313" key="20">
    <source>
        <dbReference type="Proteomes" id="UP000252124"/>
    </source>
</evidence>
<dbReference type="Gene3D" id="2.170.130.10">
    <property type="entry name" value="TonB-dependent receptor, plug domain"/>
    <property type="match status" value="1"/>
</dbReference>
<evidence type="ECO:0000313" key="19">
    <source>
        <dbReference type="EMBL" id="RBP21103.1"/>
    </source>
</evidence>
<evidence type="ECO:0000256" key="8">
    <source>
        <dbReference type="ARBA" id="ARBA00023004"/>
    </source>
</evidence>
<evidence type="ECO:0000259" key="18">
    <source>
        <dbReference type="SMART" id="SM00965"/>
    </source>
</evidence>
<evidence type="ECO:0000256" key="13">
    <source>
        <dbReference type="ARBA" id="ARBA00023237"/>
    </source>
</evidence>
<dbReference type="Pfam" id="PF07715">
    <property type="entry name" value="Plug"/>
    <property type="match status" value="1"/>
</dbReference>
<feature type="region of interest" description="Disordered" evidence="17">
    <location>
        <begin position="347"/>
        <end position="374"/>
    </location>
</feature>
<dbReference type="InterPro" id="IPR037066">
    <property type="entry name" value="Plug_dom_sf"/>
</dbReference>
<keyword evidence="13 14" id="KW-0998">Cell outer membrane</keyword>
<dbReference type="PROSITE" id="PS52016">
    <property type="entry name" value="TONB_DEPENDENT_REC_3"/>
    <property type="match status" value="1"/>
</dbReference>
<keyword evidence="8" id="KW-0408">Iron</keyword>
<dbReference type="Pfam" id="PF00593">
    <property type="entry name" value="TonB_dep_Rec_b-barrel"/>
    <property type="match status" value="1"/>
</dbReference>
<sequence length="829" mass="90660">MNRIPSGPSTRAAARLAVPTRGLTVLAVSVLLALAIPQPAAQAQEAPLSLNIPAQSLEGALTQLATQAALELAYAPDTVRGLKAPALSGTLTPDQALRALLAGTGLVFERSGSSVSVSRQTVGDTSSVMLNTITVVGKGNSITEDTGSYTTGAMNTATKLPLTIQETPQSVSVVTRQKLDDFAMQTIDDVANSTTGVTVNHWSNDRSRYFSRGFTINTFLMDGLPVSYETDTSTYSTTAMYDHVEVVRGPTGLMTGMGDPSGTINFVRKQPTDAAQFIATARAGSWNNFSGEFDASGPLNDSGSVRGRFVTSQQSRDYFTDGYSSRKQLYYGVLDIDITDNTTLTLGGHSNREDNPGSEWMGVPTAPDGSPLDIRRSRRFSPSWSYWDKSEYSLFAELKHTFDNGWIARAAARGVNGKSSLDGAYFVSGDYDAQGGIVYDVMGGRYDYDKKQRSFDVSAQGPIMLFGREHEIAVGASYRNDKWLDDGYSYLDEPGGYLMVSGVNPYTWNPDSLRRQDFVRDTMWRRDQRSELTSGYATGRFSLADPLSMILGARMDWFDFDNKQTQGSWSSHRKFGEDAHFTPYAALIYDLNDNHSVYASYSSIFKPQYYLDTSGTVIKPVEGTNYEIGLKGSYLDERVNAAIALFSTTQTNLPQAVTDIASCFVATNCYRAVGEVKSEGVEIDINGELLPRLNVGIGYSYTRAKVSSGGVDGAAGQPYASYIPQHQFKLAAMYHLPGAYEKWRVGGALRAQSKITTQSLTGSAGYVIKQSPYALVDLVAGYRVNRQLDIQLNVNNLFDKRYFESMQGNNGGNYYGTPRSFLLSTRYQF</sequence>
<dbReference type="InterPro" id="IPR010105">
    <property type="entry name" value="TonB_sidphr_rcpt"/>
</dbReference>
<evidence type="ECO:0000256" key="12">
    <source>
        <dbReference type="ARBA" id="ARBA00023170"/>
    </source>
</evidence>
<dbReference type="Gene3D" id="2.40.170.20">
    <property type="entry name" value="TonB-dependent receptor, beta-barrel domain"/>
    <property type="match status" value="1"/>
</dbReference>
<dbReference type="InterPro" id="IPR036942">
    <property type="entry name" value="Beta-barrel_TonB_sf"/>
</dbReference>
<dbReference type="EMBL" id="QNRM01000003">
    <property type="protein sequence ID" value="RBP21103.1"/>
    <property type="molecule type" value="Genomic_DNA"/>
</dbReference>
<evidence type="ECO:0000256" key="1">
    <source>
        <dbReference type="ARBA" id="ARBA00004571"/>
    </source>
</evidence>
<dbReference type="PANTHER" id="PTHR32552">
    <property type="entry name" value="FERRICHROME IRON RECEPTOR-RELATED"/>
    <property type="match status" value="1"/>
</dbReference>
<dbReference type="InterPro" id="IPR010917">
    <property type="entry name" value="TonB_rcpt_CS"/>
</dbReference>
<dbReference type="InterPro" id="IPR012910">
    <property type="entry name" value="Plug_dom"/>
</dbReference>
<dbReference type="SUPFAM" id="SSF56935">
    <property type="entry name" value="Porins"/>
    <property type="match status" value="1"/>
</dbReference>
<comment type="caution">
    <text evidence="19">The sequence shown here is derived from an EMBL/GenBank/DDBJ whole genome shotgun (WGS) entry which is preliminary data.</text>
</comment>
<evidence type="ECO:0000256" key="7">
    <source>
        <dbReference type="ARBA" id="ARBA00022729"/>
    </source>
</evidence>
<accession>A0ABX9GC05</accession>
<evidence type="ECO:0000256" key="3">
    <source>
        <dbReference type="ARBA" id="ARBA00022448"/>
    </source>
</evidence>
<dbReference type="PROSITE" id="PS01156">
    <property type="entry name" value="TONB_DEPENDENT_REC_2"/>
    <property type="match status" value="1"/>
</dbReference>
<evidence type="ECO:0000256" key="5">
    <source>
        <dbReference type="ARBA" id="ARBA00022496"/>
    </source>
</evidence>
<keyword evidence="4 14" id="KW-1134">Transmembrane beta strand</keyword>
<keyword evidence="12 19" id="KW-0675">Receptor</keyword>
<keyword evidence="11 14" id="KW-0472">Membrane</keyword>
<dbReference type="InterPro" id="IPR011662">
    <property type="entry name" value="Secretin/TonB_short_N"/>
</dbReference>
<dbReference type="InterPro" id="IPR039426">
    <property type="entry name" value="TonB-dep_rcpt-like"/>
</dbReference>
<keyword evidence="3 14" id="KW-0813">Transport</keyword>
<evidence type="ECO:0000256" key="10">
    <source>
        <dbReference type="ARBA" id="ARBA00023077"/>
    </source>
</evidence>
<evidence type="ECO:0000256" key="17">
    <source>
        <dbReference type="SAM" id="MobiDB-lite"/>
    </source>
</evidence>
<proteinExistence type="inferred from homology"/>
<dbReference type="SMART" id="SM00965">
    <property type="entry name" value="STN"/>
    <property type="match status" value="1"/>
</dbReference>
<keyword evidence="6 14" id="KW-0812">Transmembrane</keyword>
<dbReference type="CDD" id="cd01347">
    <property type="entry name" value="ligand_gated_channel"/>
    <property type="match status" value="1"/>
</dbReference>